<gene>
    <name evidence="4" type="ORF">LVJ94_04315</name>
</gene>
<keyword evidence="1" id="KW-0645">Protease</keyword>
<name>A0ABZ2L6S3_9BACT</name>
<dbReference type="InterPro" id="IPR008761">
    <property type="entry name" value="Peptidase_S37"/>
</dbReference>
<dbReference type="PROSITE" id="PS51257">
    <property type="entry name" value="PROKAR_LIPOPROTEIN"/>
    <property type="match status" value="1"/>
</dbReference>
<evidence type="ECO:0000256" key="2">
    <source>
        <dbReference type="ARBA" id="ARBA00022729"/>
    </source>
</evidence>
<dbReference type="Proteomes" id="UP001374803">
    <property type="component" value="Chromosome"/>
</dbReference>
<dbReference type="InterPro" id="IPR029058">
    <property type="entry name" value="AB_hydrolase_fold"/>
</dbReference>
<protein>
    <submittedName>
        <fullName evidence="4">Uncharacterized protein</fullName>
    </submittedName>
</protein>
<keyword evidence="3" id="KW-0378">Hydrolase</keyword>
<evidence type="ECO:0000313" key="4">
    <source>
        <dbReference type="EMBL" id="WXB06467.1"/>
    </source>
</evidence>
<dbReference type="RefSeq" id="WP_394836114.1">
    <property type="nucleotide sequence ID" value="NZ_CP089929.1"/>
</dbReference>
<evidence type="ECO:0000256" key="1">
    <source>
        <dbReference type="ARBA" id="ARBA00022670"/>
    </source>
</evidence>
<evidence type="ECO:0000256" key="3">
    <source>
        <dbReference type="ARBA" id="ARBA00022801"/>
    </source>
</evidence>
<dbReference type="EMBL" id="CP089983">
    <property type="protein sequence ID" value="WXB06467.1"/>
    <property type="molecule type" value="Genomic_DNA"/>
</dbReference>
<keyword evidence="2" id="KW-0732">Signal</keyword>
<accession>A0ABZ2L6S3</accession>
<keyword evidence="5" id="KW-1185">Reference proteome</keyword>
<proteinExistence type="predicted"/>
<sequence>MATFGIRWCASLLLLVSGCSIDNGTTSSQGDEVSAVQAVDGTRQYGDILTELQNLQNVVEVKEEVSRYPNTRAFVLQFRQPVDHYRPRGATFTERVRLLFRSYDAPMVILTSGYGLPPLYLSEPAGMLNANQLMLEHRFFGPSTPDSVDWKKLDIFQAASDEHRIVEALRPLFKKKWLSTGASKGGMTAVYHRFFYPRDVDVTVPYVAPNSFGPTDERYASFLQNVGSAECRDKVRAVQTEVLRRRPEFEARLAEEAAARGDGYEHLGIHKGLDWTVSDLAFTFWQYMGRPACPLVPSAGATSDELYGFLDRVGMIGAYGDASLDQVAAYYYQGATELGGPECDTAHLGPLLTPGFRCDYAELAPLGVHLRFRYSSMPAVAAWVHFAAERMLFVYGEEDPWSSGAFTVREKNDSYRYVVPQGTHGAHIGLLPPEQAREAYTHIFQWMDVPIPEGIAPSDFSAFEAESMIDQPPRRRGHRPSR</sequence>
<dbReference type="SUPFAM" id="SSF53474">
    <property type="entry name" value="alpha/beta-Hydrolases"/>
    <property type="match status" value="1"/>
</dbReference>
<dbReference type="PANTHER" id="PTHR11010:SF38">
    <property type="entry name" value="LYSOSOMAL PRO-X CARBOXYPEPTIDASE"/>
    <property type="match status" value="1"/>
</dbReference>
<dbReference type="PANTHER" id="PTHR11010">
    <property type="entry name" value="PROTEASE S28 PRO-X CARBOXYPEPTIDASE-RELATED"/>
    <property type="match status" value="1"/>
</dbReference>
<organism evidence="4 5">
    <name type="scientific">Pendulispora rubella</name>
    <dbReference type="NCBI Taxonomy" id="2741070"/>
    <lineage>
        <taxon>Bacteria</taxon>
        <taxon>Pseudomonadati</taxon>
        <taxon>Myxococcota</taxon>
        <taxon>Myxococcia</taxon>
        <taxon>Myxococcales</taxon>
        <taxon>Sorangiineae</taxon>
        <taxon>Pendulisporaceae</taxon>
        <taxon>Pendulispora</taxon>
    </lineage>
</organism>
<dbReference type="Pfam" id="PF05576">
    <property type="entry name" value="Peptidase_S37"/>
    <property type="match status" value="1"/>
</dbReference>
<evidence type="ECO:0000313" key="5">
    <source>
        <dbReference type="Proteomes" id="UP001374803"/>
    </source>
</evidence>
<reference evidence="4" key="1">
    <citation type="submission" date="2021-12" db="EMBL/GenBank/DDBJ databases">
        <title>Discovery of the Pendulisporaceae a myxobacterial family with distinct sporulation behavior and unique specialized metabolism.</title>
        <authorList>
            <person name="Garcia R."/>
            <person name="Popoff A."/>
            <person name="Bader C.D."/>
            <person name="Loehr J."/>
            <person name="Walesch S."/>
            <person name="Walt C."/>
            <person name="Boldt J."/>
            <person name="Bunk B."/>
            <person name="Haeckl F.J.F.P.J."/>
            <person name="Gunesch A.P."/>
            <person name="Birkelbach J."/>
            <person name="Nuebel U."/>
            <person name="Pietschmann T."/>
            <person name="Bach T."/>
            <person name="Mueller R."/>
        </authorList>
    </citation>
    <scope>NUCLEOTIDE SEQUENCE</scope>
    <source>
        <strain evidence="4">MSr11367</strain>
    </source>
</reference>
<dbReference type="Gene3D" id="3.40.50.1820">
    <property type="entry name" value="alpha/beta hydrolase"/>
    <property type="match status" value="1"/>
</dbReference>